<accession>R0L7E4</accession>
<feature type="region of interest" description="Disordered" evidence="1">
    <location>
        <begin position="1"/>
        <end position="20"/>
    </location>
</feature>
<dbReference type="AlphaFoldDB" id="R0L7E4"/>
<sequence length="224" mass="25267">MREKWSCVAPPASTGAGEDGLTEVTDGSQACAGDQEMSCWTGDFAWLTRQTMVDGTVMRFEQALPLFLSGKEMISGARMKFLPYLRECCGIGTCSRKKEGRRGLLVGAAEEMERFLGFVKQIRRSRRRKGKKYRPEEDYHEGYEDVYYYASEHFRKLDSRGVSNFFQLLTQSTSQEIRAVEMCLFITHRGAGSPYRGTTSNTIAPQRSFCPLLPHAACIAVLVR</sequence>
<evidence type="ECO:0000313" key="3">
    <source>
        <dbReference type="Proteomes" id="UP000296049"/>
    </source>
</evidence>
<dbReference type="Proteomes" id="UP000296049">
    <property type="component" value="Unassembled WGS sequence"/>
</dbReference>
<dbReference type="EMBL" id="KB744042">
    <property type="protein sequence ID" value="EOA96222.1"/>
    <property type="molecule type" value="Genomic_DNA"/>
</dbReference>
<name>R0L7E4_ANAPL</name>
<protein>
    <submittedName>
        <fullName evidence="2">Uncharacterized protein</fullName>
    </submittedName>
</protein>
<proteinExistence type="predicted"/>
<evidence type="ECO:0000256" key="1">
    <source>
        <dbReference type="SAM" id="MobiDB-lite"/>
    </source>
</evidence>
<organism evidence="2 3">
    <name type="scientific">Anas platyrhynchos</name>
    <name type="common">Mallard</name>
    <name type="synonym">Anas boschas</name>
    <dbReference type="NCBI Taxonomy" id="8839"/>
    <lineage>
        <taxon>Eukaryota</taxon>
        <taxon>Metazoa</taxon>
        <taxon>Chordata</taxon>
        <taxon>Craniata</taxon>
        <taxon>Vertebrata</taxon>
        <taxon>Euteleostomi</taxon>
        <taxon>Archelosauria</taxon>
        <taxon>Archosauria</taxon>
        <taxon>Dinosauria</taxon>
        <taxon>Saurischia</taxon>
        <taxon>Theropoda</taxon>
        <taxon>Coelurosauria</taxon>
        <taxon>Aves</taxon>
        <taxon>Neognathae</taxon>
        <taxon>Galloanserae</taxon>
        <taxon>Anseriformes</taxon>
        <taxon>Anatidae</taxon>
        <taxon>Anatinae</taxon>
        <taxon>Anas</taxon>
    </lineage>
</organism>
<reference evidence="3" key="1">
    <citation type="journal article" date="2013" name="Nat. Genet.">
        <title>The duck genome and transcriptome provide insight into an avian influenza virus reservoir species.</title>
        <authorList>
            <person name="Huang Y."/>
            <person name="Li Y."/>
            <person name="Burt D.W."/>
            <person name="Chen H."/>
            <person name="Zhang Y."/>
            <person name="Qian W."/>
            <person name="Kim H."/>
            <person name="Gan S."/>
            <person name="Zhao Y."/>
            <person name="Li J."/>
            <person name="Yi K."/>
            <person name="Feng H."/>
            <person name="Zhu P."/>
            <person name="Li B."/>
            <person name="Liu Q."/>
            <person name="Fairley S."/>
            <person name="Magor K.E."/>
            <person name="Du Z."/>
            <person name="Hu X."/>
            <person name="Goodman L."/>
            <person name="Tafer H."/>
            <person name="Vignal A."/>
            <person name="Lee T."/>
            <person name="Kim K.W."/>
            <person name="Sheng Z."/>
            <person name="An Y."/>
            <person name="Searle S."/>
            <person name="Herrero J."/>
            <person name="Groenen M.A."/>
            <person name="Crooijmans R.P."/>
            <person name="Faraut T."/>
            <person name="Cai Q."/>
            <person name="Webster R.G."/>
            <person name="Aldridge J.R."/>
            <person name="Warren W.C."/>
            <person name="Bartschat S."/>
            <person name="Kehr S."/>
            <person name="Marz M."/>
            <person name="Stadler P.F."/>
            <person name="Smith J."/>
            <person name="Kraus R.H."/>
            <person name="Zhao Y."/>
            <person name="Ren L."/>
            <person name="Fei J."/>
            <person name="Morisson M."/>
            <person name="Kaiser P."/>
            <person name="Griffin D.K."/>
            <person name="Rao M."/>
            <person name="Pitel F."/>
            <person name="Wang J."/>
            <person name="Li N."/>
        </authorList>
    </citation>
    <scope>NUCLEOTIDE SEQUENCE [LARGE SCALE GENOMIC DNA]</scope>
</reference>
<evidence type="ECO:0000313" key="2">
    <source>
        <dbReference type="EMBL" id="EOA96222.1"/>
    </source>
</evidence>
<keyword evidence="3" id="KW-1185">Reference proteome</keyword>
<gene>
    <name evidence="2" type="ORF">Anapl_07432</name>
</gene>